<evidence type="ECO:0000256" key="3">
    <source>
        <dbReference type="ARBA" id="ARBA00022840"/>
    </source>
</evidence>
<proteinExistence type="predicted"/>
<dbReference type="PANTHER" id="PTHR43334:SF1">
    <property type="entry name" value="3-HYDROXYPROPIONATE--COA LIGASE [ADP-FORMING]"/>
    <property type="match status" value="1"/>
</dbReference>
<sequence>MKAIFQENIQKGNVILPELDAHKVCEAFGIDCPPTKLVTTREACVEAGNQMGYPVVIKIFSKQIIHKSDAGGVIVGIQNAEALSESYDCMMQTVAERCPDAIIEGVVIQKMMSKGIEVVVGALKNEQFGPVIMFGMGGIYIEVFKDVAFRLAPITVDEAKRMIEETKIYELLKGVRGEKASDIDALAAMLVNVGKLIATHDEIREIDFNPIICYPDGCVAVDARFVLNTQ</sequence>
<evidence type="ECO:0000256" key="4">
    <source>
        <dbReference type="PROSITE-ProRule" id="PRU00409"/>
    </source>
</evidence>
<dbReference type="InterPro" id="IPR013815">
    <property type="entry name" value="ATP_grasp_subdomain_1"/>
</dbReference>
<dbReference type="Gene3D" id="3.30.1490.20">
    <property type="entry name" value="ATP-grasp fold, A domain"/>
    <property type="match status" value="1"/>
</dbReference>
<evidence type="ECO:0000256" key="2">
    <source>
        <dbReference type="ARBA" id="ARBA00022741"/>
    </source>
</evidence>
<protein>
    <submittedName>
        <fullName evidence="6">Acetate--CoA ligase family protein</fullName>
    </submittedName>
</protein>
<dbReference type="Pfam" id="PF13549">
    <property type="entry name" value="ATP-grasp_5"/>
    <property type="match status" value="1"/>
</dbReference>
<dbReference type="PANTHER" id="PTHR43334">
    <property type="entry name" value="ACETATE--COA LIGASE [ADP-FORMING]"/>
    <property type="match status" value="1"/>
</dbReference>
<dbReference type="GO" id="GO:0016874">
    <property type="term" value="F:ligase activity"/>
    <property type="evidence" value="ECO:0007669"/>
    <property type="project" value="UniProtKB-KW"/>
</dbReference>
<keyword evidence="3 4" id="KW-0067">ATP-binding</keyword>
<dbReference type="RefSeq" id="WP_213235963.1">
    <property type="nucleotide sequence ID" value="NZ_JAHBCL010000008.1"/>
</dbReference>
<gene>
    <name evidence="6" type="ORF">KHM83_05780</name>
</gene>
<feature type="domain" description="ATP-grasp" evidence="5">
    <location>
        <begin position="22"/>
        <end position="58"/>
    </location>
</feature>
<dbReference type="InterPro" id="IPR011761">
    <property type="entry name" value="ATP-grasp"/>
</dbReference>
<name>A0ABS5PLX5_9FIRM</name>
<keyword evidence="1 6" id="KW-0436">Ligase</keyword>
<organism evidence="6 7">
    <name type="scientific">Fusibacter paucivorans</name>
    <dbReference type="NCBI Taxonomy" id="76009"/>
    <lineage>
        <taxon>Bacteria</taxon>
        <taxon>Bacillati</taxon>
        <taxon>Bacillota</taxon>
        <taxon>Clostridia</taxon>
        <taxon>Eubacteriales</taxon>
        <taxon>Eubacteriales Family XII. Incertae Sedis</taxon>
        <taxon>Fusibacter</taxon>
    </lineage>
</organism>
<keyword evidence="2 4" id="KW-0547">Nucleotide-binding</keyword>
<keyword evidence="7" id="KW-1185">Reference proteome</keyword>
<accession>A0ABS5PLX5</accession>
<evidence type="ECO:0000259" key="5">
    <source>
        <dbReference type="PROSITE" id="PS50975"/>
    </source>
</evidence>
<dbReference type="EMBL" id="JAHBCL010000008">
    <property type="protein sequence ID" value="MBS7526178.1"/>
    <property type="molecule type" value="Genomic_DNA"/>
</dbReference>
<comment type="caution">
    <text evidence="6">The sequence shown here is derived from an EMBL/GenBank/DDBJ whole genome shotgun (WGS) entry which is preliminary data.</text>
</comment>
<evidence type="ECO:0000313" key="6">
    <source>
        <dbReference type="EMBL" id="MBS7526178.1"/>
    </source>
</evidence>
<dbReference type="Gene3D" id="3.30.470.20">
    <property type="entry name" value="ATP-grasp fold, B domain"/>
    <property type="match status" value="1"/>
</dbReference>
<dbReference type="InterPro" id="IPR051538">
    <property type="entry name" value="Acyl-CoA_Synth/Transferase"/>
</dbReference>
<dbReference type="PROSITE" id="PS50975">
    <property type="entry name" value="ATP_GRASP"/>
    <property type="match status" value="1"/>
</dbReference>
<dbReference type="SUPFAM" id="SSF56059">
    <property type="entry name" value="Glutathione synthetase ATP-binding domain-like"/>
    <property type="match status" value="1"/>
</dbReference>
<dbReference type="Proteomes" id="UP000746471">
    <property type="component" value="Unassembled WGS sequence"/>
</dbReference>
<evidence type="ECO:0000256" key="1">
    <source>
        <dbReference type="ARBA" id="ARBA00022598"/>
    </source>
</evidence>
<reference evidence="6 7" key="1">
    <citation type="submission" date="2021-05" db="EMBL/GenBank/DDBJ databases">
        <title>Fusibacter ferrireducens sp. nov., an anaerobic, sulfur- and Fe-reducing bacterium isolated from the mangrove sediment.</title>
        <authorList>
            <person name="Qiu D."/>
        </authorList>
    </citation>
    <scope>NUCLEOTIDE SEQUENCE [LARGE SCALE GENOMIC DNA]</scope>
    <source>
        <strain evidence="6 7">DSM 12116</strain>
    </source>
</reference>
<evidence type="ECO:0000313" key="7">
    <source>
        <dbReference type="Proteomes" id="UP000746471"/>
    </source>
</evidence>